<dbReference type="EMBL" id="JAZGQL010000038">
    <property type="protein sequence ID" value="MEE6311859.1"/>
    <property type="molecule type" value="Genomic_DNA"/>
</dbReference>
<keyword evidence="3" id="KW-1185">Reference proteome</keyword>
<organism evidence="2 3">
    <name type="scientific">Plantactinospora veratri</name>
    <dbReference type="NCBI Taxonomy" id="1436122"/>
    <lineage>
        <taxon>Bacteria</taxon>
        <taxon>Bacillati</taxon>
        <taxon>Actinomycetota</taxon>
        <taxon>Actinomycetes</taxon>
        <taxon>Micromonosporales</taxon>
        <taxon>Micromonosporaceae</taxon>
        <taxon>Plantactinospora</taxon>
    </lineage>
</organism>
<comment type="caution">
    <text evidence="2">The sequence shown here is derived from an EMBL/GenBank/DDBJ whole genome shotgun (WGS) entry which is preliminary data.</text>
</comment>
<accession>A0ABU7SPF9</accession>
<dbReference type="RefSeq" id="WP_331211742.1">
    <property type="nucleotide sequence ID" value="NZ_JAZGQL010000038.1"/>
</dbReference>
<protein>
    <recommendedName>
        <fullName evidence="4">Secreted protein</fullName>
    </recommendedName>
</protein>
<feature type="chain" id="PRO_5046787549" description="Secreted protein" evidence="1">
    <location>
        <begin position="30"/>
        <end position="273"/>
    </location>
</feature>
<evidence type="ECO:0000256" key="1">
    <source>
        <dbReference type="SAM" id="SignalP"/>
    </source>
</evidence>
<feature type="signal peptide" evidence="1">
    <location>
        <begin position="1"/>
        <end position="29"/>
    </location>
</feature>
<evidence type="ECO:0000313" key="3">
    <source>
        <dbReference type="Proteomes" id="UP001339911"/>
    </source>
</evidence>
<gene>
    <name evidence="2" type="ORF">V1634_34025</name>
</gene>
<keyword evidence="1" id="KW-0732">Signal</keyword>
<evidence type="ECO:0000313" key="2">
    <source>
        <dbReference type="EMBL" id="MEE6311859.1"/>
    </source>
</evidence>
<sequence length="273" mass="29309">MRRTLVRGVVVALLAVMATLPGGARPAQASIGELLTPITEIYGMLAGGGQPQQVVRQVSTAVTGIRAEVLAQLERVPDPDVRACATRHVVEVADLERLAPATARAWARDAAACLALVDARLRAAEVGPPQPTPVGPDDAKHTVDLLGLLLNVVGPIAMTARLQAGLGDDDLRQVLVGANGVVISKIEPWCSEGPVYEDDSNVYELWFVCYAYNYDTRVGRAESFQLFLLPPGCEPWHSCEATPLGPPVDKDRVRSESMRHTSWVVARAVLPLL</sequence>
<dbReference type="Proteomes" id="UP001339911">
    <property type="component" value="Unassembled WGS sequence"/>
</dbReference>
<name>A0ABU7SPF9_9ACTN</name>
<evidence type="ECO:0008006" key="4">
    <source>
        <dbReference type="Google" id="ProtNLM"/>
    </source>
</evidence>
<proteinExistence type="predicted"/>
<reference evidence="2 3" key="1">
    <citation type="submission" date="2024-01" db="EMBL/GenBank/DDBJ databases">
        <title>Genome insights into Plantactinospora veratri sp. nov.</title>
        <authorList>
            <person name="Wang L."/>
        </authorList>
    </citation>
    <scope>NUCLEOTIDE SEQUENCE [LARGE SCALE GENOMIC DNA]</scope>
    <source>
        <strain evidence="2 3">NEAU-FHS4</strain>
    </source>
</reference>